<dbReference type="EMBL" id="OX597832">
    <property type="protein sequence ID" value="CAI9736592.1"/>
    <property type="molecule type" value="Genomic_DNA"/>
</dbReference>
<dbReference type="AlphaFoldDB" id="A0AA36BN39"/>
<accession>A0AA36BN39</accession>
<name>A0AA36BN39_OCTVU</name>
<reference evidence="1" key="1">
    <citation type="submission" date="2023-08" db="EMBL/GenBank/DDBJ databases">
        <authorList>
            <person name="Alioto T."/>
            <person name="Alioto T."/>
            <person name="Gomez Garrido J."/>
        </authorList>
    </citation>
    <scope>NUCLEOTIDE SEQUENCE</scope>
</reference>
<organism evidence="1 2">
    <name type="scientific">Octopus vulgaris</name>
    <name type="common">Common octopus</name>
    <dbReference type="NCBI Taxonomy" id="6645"/>
    <lineage>
        <taxon>Eukaryota</taxon>
        <taxon>Metazoa</taxon>
        <taxon>Spiralia</taxon>
        <taxon>Lophotrochozoa</taxon>
        <taxon>Mollusca</taxon>
        <taxon>Cephalopoda</taxon>
        <taxon>Coleoidea</taxon>
        <taxon>Octopodiformes</taxon>
        <taxon>Octopoda</taxon>
        <taxon>Incirrata</taxon>
        <taxon>Octopodidae</taxon>
        <taxon>Octopus</taxon>
    </lineage>
</organism>
<protein>
    <submittedName>
        <fullName evidence="1">Uncharacterized protein</fullName>
    </submittedName>
</protein>
<evidence type="ECO:0000313" key="1">
    <source>
        <dbReference type="EMBL" id="CAI9736592.1"/>
    </source>
</evidence>
<gene>
    <name evidence="1" type="ORF">OCTVUL_1B022453</name>
</gene>
<dbReference type="Proteomes" id="UP001162480">
    <property type="component" value="Chromosome 19"/>
</dbReference>
<evidence type="ECO:0000313" key="2">
    <source>
        <dbReference type="Proteomes" id="UP001162480"/>
    </source>
</evidence>
<proteinExistence type="predicted"/>
<sequence>MIDLNECQAVLKCNEKASSSRVETKSQRVIRTDVPSFAPIAEVARGIHIFIKFKTLDSGGKIGSKAAKGNGINRRSMSK</sequence>
<keyword evidence="2" id="KW-1185">Reference proteome</keyword>